<comment type="caution">
    <text evidence="2">The sequence shown here is derived from an EMBL/GenBank/DDBJ whole genome shotgun (WGS) entry which is preliminary data.</text>
</comment>
<reference evidence="2 3" key="1">
    <citation type="submission" date="2015-02" db="EMBL/GenBank/DDBJ databases">
        <title>Improved understanding of the partial-nitritation anammox process through 23 genomes representing the majority of the microbial community.</title>
        <authorList>
            <person name="Speth D.R."/>
            <person name="In T Zandt M."/>
            <person name="Guerrero Cruz S."/>
            <person name="Jetten M.S."/>
            <person name="Dutilh B.E."/>
        </authorList>
    </citation>
    <scope>NUCLEOTIDE SEQUENCE [LARGE SCALE GENOMIC DNA]</scope>
    <source>
        <strain evidence="2">OLB20</strain>
    </source>
</reference>
<accession>A0A136LXN5</accession>
<dbReference type="AlphaFoldDB" id="A0A136LXN5"/>
<keyword evidence="1" id="KW-0472">Membrane</keyword>
<evidence type="ECO:0000313" key="3">
    <source>
        <dbReference type="Proteomes" id="UP000070457"/>
    </source>
</evidence>
<keyword evidence="1" id="KW-0812">Transmembrane</keyword>
<organism evidence="2 3">
    <name type="scientific">candidate division WS6 bacterium OLB20</name>
    <dbReference type="NCBI Taxonomy" id="1617426"/>
    <lineage>
        <taxon>Bacteria</taxon>
        <taxon>Candidatus Dojkabacteria</taxon>
    </lineage>
</organism>
<keyword evidence="1" id="KW-1133">Transmembrane helix</keyword>
<gene>
    <name evidence="2" type="ORF">TR69_WS6001000412</name>
</gene>
<name>A0A136LXN5_9BACT</name>
<proteinExistence type="predicted"/>
<sequence>MNVPTMGLLAILNPHTINSFTALVPAMITIAITLLVFLRFAYTGQAITRKEGYALVAIYVIWLTAEMFVSVYQY</sequence>
<evidence type="ECO:0000256" key="1">
    <source>
        <dbReference type="SAM" id="Phobius"/>
    </source>
</evidence>
<feature type="transmembrane region" description="Helical" evidence="1">
    <location>
        <begin position="53"/>
        <end position="72"/>
    </location>
</feature>
<dbReference type="STRING" id="1617426.TR69_WS6001000412"/>
<dbReference type="EMBL" id="JYNZ01000003">
    <property type="protein sequence ID" value="KXK26409.1"/>
    <property type="molecule type" value="Genomic_DNA"/>
</dbReference>
<feature type="transmembrane region" description="Helical" evidence="1">
    <location>
        <begin position="20"/>
        <end position="41"/>
    </location>
</feature>
<protein>
    <submittedName>
        <fullName evidence="2">Uncharacterized protein</fullName>
    </submittedName>
</protein>
<evidence type="ECO:0000313" key="2">
    <source>
        <dbReference type="EMBL" id="KXK26409.1"/>
    </source>
</evidence>
<dbReference type="Proteomes" id="UP000070457">
    <property type="component" value="Unassembled WGS sequence"/>
</dbReference>